<gene>
    <name evidence="1" type="ORF">N646_0153</name>
</gene>
<proteinExistence type="predicted"/>
<evidence type="ECO:0000313" key="1">
    <source>
        <dbReference type="EMBL" id="AGV15986.1"/>
    </source>
</evidence>
<protein>
    <submittedName>
        <fullName evidence="1">Uncharacterized protein</fullName>
    </submittedName>
</protein>
<sequence>MATKAIIKPIFISLRLLYFSAASVKEYMNLILLGTLFV</sequence>
<name>A0A2I3BYN1_VIBAX</name>
<evidence type="ECO:0000313" key="2">
    <source>
        <dbReference type="Proteomes" id="UP000016714"/>
    </source>
</evidence>
<reference evidence="1 2" key="1">
    <citation type="journal article" date="2015" name="Genome Announc.">
        <title>Complete genome sequence of Vibrio alginolyticus ATCC 17749.</title>
        <authorList>
            <person name="Liu X.F."/>
            <person name="Cao Y."/>
            <person name="Zhang H.L."/>
            <person name="Chen Y.J."/>
            <person name="Hu C.J."/>
        </authorList>
    </citation>
    <scope>NUCLEOTIDE SEQUENCE [LARGE SCALE GENOMIC DNA]</scope>
    <source>
        <strain evidence="2">ATCC 17749 / DSM 2171 / NBRC 15630 / NCIMB 1903 / NCTC 12160 / XII-53</strain>
    </source>
</reference>
<dbReference type="KEGG" id="vag:N646_0153"/>
<accession>A0A2I3BYN1</accession>
<dbReference type="Proteomes" id="UP000016714">
    <property type="component" value="Chromosome 1"/>
</dbReference>
<dbReference type="AlphaFoldDB" id="A0A2I3BYN1"/>
<dbReference type="HOGENOM" id="CLU_3334369_0_0_6"/>
<dbReference type="EMBL" id="CP006718">
    <property type="protein sequence ID" value="AGV15986.1"/>
    <property type="molecule type" value="Genomic_DNA"/>
</dbReference>
<organism evidence="1 2">
    <name type="scientific">Vibrio alginolyticus (strain ATCC 17749 / DSM 2171 / NBRC 15630 / NCIMB 1903 / NCTC 12160 / XII-53)</name>
    <dbReference type="NCBI Taxonomy" id="1219076"/>
    <lineage>
        <taxon>Bacteria</taxon>
        <taxon>Pseudomonadati</taxon>
        <taxon>Pseudomonadota</taxon>
        <taxon>Gammaproteobacteria</taxon>
        <taxon>Vibrionales</taxon>
        <taxon>Vibrionaceae</taxon>
        <taxon>Vibrio</taxon>
    </lineage>
</organism>